<keyword evidence="3" id="KW-1185">Reference proteome</keyword>
<reference evidence="2 3" key="1">
    <citation type="journal article" date="2013" name="Proc. Natl. Acad. Sci. U.S.A.">
        <title>Genome of an arbuscular mycorrhizal fungus provides insight into the oldest plant symbiosis.</title>
        <authorList>
            <person name="Tisserant E."/>
            <person name="Malbreil M."/>
            <person name="Kuo A."/>
            <person name="Kohler A."/>
            <person name="Symeonidi A."/>
            <person name="Balestrini R."/>
            <person name="Charron P."/>
            <person name="Duensing N."/>
            <person name="Frei Dit Frey N."/>
            <person name="Gianinazzi-Pearson V."/>
            <person name="Gilbert L.B."/>
            <person name="Handa Y."/>
            <person name="Herr J.R."/>
            <person name="Hijri M."/>
            <person name="Koul R."/>
            <person name="Kawaguchi M."/>
            <person name="Krajinski F."/>
            <person name="Lammers P.J."/>
            <person name="Masclaux F.G."/>
            <person name="Murat C."/>
            <person name="Morin E."/>
            <person name="Ndikumana S."/>
            <person name="Pagni M."/>
            <person name="Petitpierre D."/>
            <person name="Requena N."/>
            <person name="Rosikiewicz P."/>
            <person name="Riley R."/>
            <person name="Saito K."/>
            <person name="San Clemente H."/>
            <person name="Shapiro H."/>
            <person name="van Tuinen D."/>
            <person name="Becard G."/>
            <person name="Bonfante P."/>
            <person name="Paszkowski U."/>
            <person name="Shachar-Hill Y.Y."/>
            <person name="Tuskan G.A."/>
            <person name="Young P.W."/>
            <person name="Sanders I.R."/>
            <person name="Henrissat B."/>
            <person name="Rensing S.A."/>
            <person name="Grigoriev I.V."/>
            <person name="Corradi N."/>
            <person name="Roux C."/>
            <person name="Martin F."/>
        </authorList>
    </citation>
    <scope>NUCLEOTIDE SEQUENCE [LARGE SCALE GENOMIC DNA]</scope>
    <source>
        <strain evidence="2 3">DAOM 197198</strain>
    </source>
</reference>
<dbReference type="AlphaFoldDB" id="A0A2P4PJQ7"/>
<feature type="compositionally biased region" description="Polar residues" evidence="1">
    <location>
        <begin position="142"/>
        <end position="152"/>
    </location>
</feature>
<dbReference type="Proteomes" id="UP000018888">
    <property type="component" value="Unassembled WGS sequence"/>
</dbReference>
<name>A0A2P4PJQ7_RHIID</name>
<feature type="compositionally biased region" description="Basic residues" evidence="1">
    <location>
        <begin position="132"/>
        <end position="141"/>
    </location>
</feature>
<reference evidence="2 3" key="2">
    <citation type="journal article" date="2018" name="New Phytol.">
        <title>High intraspecific genome diversity in the model arbuscular mycorrhizal symbiont Rhizophagus irregularis.</title>
        <authorList>
            <person name="Chen E.C.H."/>
            <person name="Morin E."/>
            <person name="Beaudet D."/>
            <person name="Noel J."/>
            <person name="Yildirir G."/>
            <person name="Ndikumana S."/>
            <person name="Charron P."/>
            <person name="St-Onge C."/>
            <person name="Giorgi J."/>
            <person name="Kruger M."/>
            <person name="Marton T."/>
            <person name="Ropars J."/>
            <person name="Grigoriev I.V."/>
            <person name="Hainaut M."/>
            <person name="Henrissat B."/>
            <person name="Roux C."/>
            <person name="Martin F."/>
            <person name="Corradi N."/>
        </authorList>
    </citation>
    <scope>NUCLEOTIDE SEQUENCE [LARGE SCALE GENOMIC DNA]</scope>
    <source>
        <strain evidence="2 3">DAOM 197198</strain>
    </source>
</reference>
<gene>
    <name evidence="2" type="ORF">GLOIN_2v1781471</name>
</gene>
<feature type="region of interest" description="Disordered" evidence="1">
    <location>
        <begin position="132"/>
        <end position="190"/>
    </location>
</feature>
<evidence type="ECO:0008006" key="4">
    <source>
        <dbReference type="Google" id="ProtNLM"/>
    </source>
</evidence>
<protein>
    <recommendedName>
        <fullName evidence="4">SPK domain-containing protein</fullName>
    </recommendedName>
</protein>
<evidence type="ECO:0000313" key="3">
    <source>
        <dbReference type="Proteomes" id="UP000018888"/>
    </source>
</evidence>
<proteinExistence type="predicted"/>
<evidence type="ECO:0000256" key="1">
    <source>
        <dbReference type="SAM" id="MobiDB-lite"/>
    </source>
</evidence>
<organism evidence="2 3">
    <name type="scientific">Rhizophagus irregularis (strain DAOM 181602 / DAOM 197198 / MUCL 43194)</name>
    <name type="common">Arbuscular mycorrhizal fungus</name>
    <name type="synonym">Glomus intraradices</name>
    <dbReference type="NCBI Taxonomy" id="747089"/>
    <lineage>
        <taxon>Eukaryota</taxon>
        <taxon>Fungi</taxon>
        <taxon>Fungi incertae sedis</taxon>
        <taxon>Mucoromycota</taxon>
        <taxon>Glomeromycotina</taxon>
        <taxon>Glomeromycetes</taxon>
        <taxon>Glomerales</taxon>
        <taxon>Glomeraceae</taxon>
        <taxon>Rhizophagus</taxon>
    </lineage>
</organism>
<dbReference type="VEuPathDB" id="FungiDB:RhiirFUN_008298"/>
<accession>A0A2P4PJQ7</accession>
<sequence length="415" mass="47884">MDKEEFNKILIDELKLLFLKTRSPSYDFLEILLKSINPAMNYSQIEEYIKICKGKFSDFRYNYKKEILNKARNLEGYFRNIKLEEFESLLNDIITENDCRQILASHLSCVYKESFEGNEVSLNELTNFVTKKKKMPPKKSNQKILPNAQNTSKECESNSKRTSNVEDEETVKKRGSKKPRPNAAENSTVKITVPEDLDYSVSEESDVGLEEDKLIPLNPDNIINLEEKSEIKKNNINLESYSEFQIANFVADHLSILKLANVLRDSKETPAGNSVNESLNIQNEKKTMDKNKKLFIQELKLLFLRSTLTEMARTFIDSGEKVEDFIGDSWRNILGLHLKAINKTKFEAMKEDHKRLRNFVLESFKAVVDYEQKKSTISPKNVIKDTLNHITINIKVPSSSGHDIVNNLNIEDLIK</sequence>
<dbReference type="EMBL" id="AUPC02000209">
    <property type="protein sequence ID" value="POG65608.1"/>
    <property type="molecule type" value="Genomic_DNA"/>
</dbReference>
<evidence type="ECO:0000313" key="2">
    <source>
        <dbReference type="EMBL" id="POG65608.1"/>
    </source>
</evidence>
<comment type="caution">
    <text evidence="2">The sequence shown here is derived from an EMBL/GenBank/DDBJ whole genome shotgun (WGS) entry which is preliminary data.</text>
</comment>